<dbReference type="CDD" id="cd00082">
    <property type="entry name" value="HisKA"/>
    <property type="match status" value="1"/>
</dbReference>
<dbReference type="Gene3D" id="2.60.40.10">
    <property type="entry name" value="Immunoglobulins"/>
    <property type="match status" value="1"/>
</dbReference>
<dbReference type="SUPFAM" id="SSF63829">
    <property type="entry name" value="Calcium-dependent phosphotriesterase"/>
    <property type="match status" value="2"/>
</dbReference>
<evidence type="ECO:0000256" key="4">
    <source>
        <dbReference type="ARBA" id="ARBA00023015"/>
    </source>
</evidence>
<name>A0A4R7DAM9_9SPHI</name>
<feature type="modified residue" description="4-aspartylphosphate" evidence="7">
    <location>
        <position position="1230"/>
    </location>
</feature>
<dbReference type="GO" id="GO:0000155">
    <property type="term" value="F:phosphorelay sensor kinase activity"/>
    <property type="evidence" value="ECO:0007669"/>
    <property type="project" value="InterPro"/>
</dbReference>
<evidence type="ECO:0000256" key="5">
    <source>
        <dbReference type="ARBA" id="ARBA00023125"/>
    </source>
</evidence>
<dbReference type="SMART" id="SM00342">
    <property type="entry name" value="HTH_ARAC"/>
    <property type="match status" value="1"/>
</dbReference>
<dbReference type="PANTHER" id="PTHR43547:SF2">
    <property type="entry name" value="HYBRID SIGNAL TRANSDUCTION HISTIDINE KINASE C"/>
    <property type="match status" value="1"/>
</dbReference>
<dbReference type="InterPro" id="IPR011123">
    <property type="entry name" value="Y_Y_Y"/>
</dbReference>
<dbReference type="InterPro" id="IPR015943">
    <property type="entry name" value="WD40/YVTN_repeat-like_dom_sf"/>
</dbReference>
<comment type="catalytic activity">
    <reaction evidence="1">
        <text>ATP + protein L-histidine = ADP + protein N-phospho-L-histidine.</text>
        <dbReference type="EC" id="2.7.13.3"/>
    </reaction>
</comment>
<dbReference type="Gene3D" id="3.30.565.10">
    <property type="entry name" value="Histidine kinase-like ATPase, C-terminal domain"/>
    <property type="match status" value="1"/>
</dbReference>
<evidence type="ECO:0000256" key="6">
    <source>
        <dbReference type="ARBA" id="ARBA00023163"/>
    </source>
</evidence>
<dbReference type="Pfam" id="PF07494">
    <property type="entry name" value="Reg_prop"/>
    <property type="match status" value="3"/>
</dbReference>
<dbReference type="InterPro" id="IPR001789">
    <property type="entry name" value="Sig_transdc_resp-reg_receiver"/>
</dbReference>
<dbReference type="Proteomes" id="UP000294752">
    <property type="component" value="Unassembled WGS sequence"/>
</dbReference>
<dbReference type="SUPFAM" id="SSF55874">
    <property type="entry name" value="ATPase domain of HSP90 chaperone/DNA topoisomerase II/histidine kinase"/>
    <property type="match status" value="1"/>
</dbReference>
<dbReference type="InterPro" id="IPR003594">
    <property type="entry name" value="HATPase_dom"/>
</dbReference>
<dbReference type="GO" id="GO:0043565">
    <property type="term" value="F:sequence-specific DNA binding"/>
    <property type="evidence" value="ECO:0007669"/>
    <property type="project" value="InterPro"/>
</dbReference>
<dbReference type="PROSITE" id="PS50110">
    <property type="entry name" value="RESPONSE_REGULATORY"/>
    <property type="match status" value="1"/>
</dbReference>
<dbReference type="SMART" id="SM00387">
    <property type="entry name" value="HATPase_c"/>
    <property type="match status" value="1"/>
</dbReference>
<dbReference type="PANTHER" id="PTHR43547">
    <property type="entry name" value="TWO-COMPONENT HISTIDINE KINASE"/>
    <property type="match status" value="1"/>
</dbReference>
<dbReference type="InterPro" id="IPR036097">
    <property type="entry name" value="HisK_dim/P_sf"/>
</dbReference>
<dbReference type="InterPro" id="IPR004358">
    <property type="entry name" value="Sig_transdc_His_kin-like_C"/>
</dbReference>
<dbReference type="Pfam" id="PF07495">
    <property type="entry name" value="Y_Y_Y"/>
    <property type="match status" value="1"/>
</dbReference>
<dbReference type="PROSITE" id="PS01124">
    <property type="entry name" value="HTH_ARAC_FAMILY_2"/>
    <property type="match status" value="1"/>
</dbReference>
<dbReference type="InterPro" id="IPR036890">
    <property type="entry name" value="HATPase_C_sf"/>
</dbReference>
<protein>
    <recommendedName>
        <fullName evidence="2">histidine kinase</fullName>
        <ecNumber evidence="2">2.7.13.3</ecNumber>
    </recommendedName>
</protein>
<dbReference type="SUPFAM" id="SSF46689">
    <property type="entry name" value="Homeodomain-like"/>
    <property type="match status" value="1"/>
</dbReference>
<dbReference type="Gene3D" id="3.40.50.2300">
    <property type="match status" value="1"/>
</dbReference>
<keyword evidence="12" id="KW-1185">Reference proteome</keyword>
<evidence type="ECO:0000256" key="7">
    <source>
        <dbReference type="PROSITE-ProRule" id="PRU00169"/>
    </source>
</evidence>
<dbReference type="GO" id="GO:0003700">
    <property type="term" value="F:DNA-binding transcription factor activity"/>
    <property type="evidence" value="ECO:0007669"/>
    <property type="project" value="InterPro"/>
</dbReference>
<keyword evidence="3 7" id="KW-0597">Phosphoprotein</keyword>
<dbReference type="EMBL" id="SNZV01000001">
    <property type="protein sequence ID" value="TDS17462.1"/>
    <property type="molecule type" value="Genomic_DNA"/>
</dbReference>
<dbReference type="Pfam" id="PF00512">
    <property type="entry name" value="HisKA"/>
    <property type="match status" value="1"/>
</dbReference>
<dbReference type="InterPro" id="IPR018060">
    <property type="entry name" value="HTH_AraC"/>
</dbReference>
<dbReference type="SMART" id="SM00388">
    <property type="entry name" value="HisKA"/>
    <property type="match status" value="1"/>
</dbReference>
<dbReference type="SUPFAM" id="SSF52172">
    <property type="entry name" value="CheY-like"/>
    <property type="match status" value="1"/>
</dbReference>
<feature type="domain" description="HTH araC/xylS-type" evidence="8">
    <location>
        <begin position="1331"/>
        <end position="1430"/>
    </location>
</feature>
<dbReference type="PROSITE" id="PS00041">
    <property type="entry name" value="HTH_ARAC_FAMILY_1"/>
    <property type="match status" value="1"/>
</dbReference>
<dbReference type="SUPFAM" id="SSF101898">
    <property type="entry name" value="NHL repeat"/>
    <property type="match status" value="1"/>
</dbReference>
<evidence type="ECO:0000313" key="12">
    <source>
        <dbReference type="Proteomes" id="UP000294752"/>
    </source>
</evidence>
<dbReference type="FunFam" id="1.10.287.130:FF:000045">
    <property type="entry name" value="Two-component system sensor histidine kinase/response regulator"/>
    <property type="match status" value="1"/>
</dbReference>
<dbReference type="EC" id="2.7.13.3" evidence="2"/>
<dbReference type="InterPro" id="IPR009057">
    <property type="entry name" value="Homeodomain-like_sf"/>
</dbReference>
<evidence type="ECO:0000313" key="11">
    <source>
        <dbReference type="EMBL" id="TDS17462.1"/>
    </source>
</evidence>
<comment type="caution">
    <text evidence="11">The sequence shown here is derived from an EMBL/GenBank/DDBJ whole genome shotgun (WGS) entry which is preliminary data.</text>
</comment>
<gene>
    <name evidence="11" type="ORF">B0I21_101328</name>
</gene>
<dbReference type="InterPro" id="IPR013783">
    <property type="entry name" value="Ig-like_fold"/>
</dbReference>
<evidence type="ECO:0000259" key="10">
    <source>
        <dbReference type="PROSITE" id="PS50110"/>
    </source>
</evidence>
<organism evidence="11 12">
    <name type="scientific">Sphingobacterium paludis</name>
    <dbReference type="NCBI Taxonomy" id="1476465"/>
    <lineage>
        <taxon>Bacteria</taxon>
        <taxon>Pseudomonadati</taxon>
        <taxon>Bacteroidota</taxon>
        <taxon>Sphingobacteriia</taxon>
        <taxon>Sphingobacteriales</taxon>
        <taxon>Sphingobacteriaceae</taxon>
        <taxon>Sphingobacterium</taxon>
    </lineage>
</organism>
<dbReference type="SMART" id="SM00448">
    <property type="entry name" value="REC"/>
    <property type="match status" value="1"/>
</dbReference>
<dbReference type="Gene3D" id="1.10.287.130">
    <property type="match status" value="1"/>
</dbReference>
<reference evidence="11 12" key="1">
    <citation type="submission" date="2019-03" db="EMBL/GenBank/DDBJ databases">
        <title>Genomic Encyclopedia of Type Strains, Phase III (KMG-III): the genomes of soil and plant-associated and newly described type strains.</title>
        <authorList>
            <person name="Whitman W."/>
        </authorList>
    </citation>
    <scope>NUCLEOTIDE SEQUENCE [LARGE SCALE GENOMIC DNA]</scope>
    <source>
        <strain evidence="11 12">CGMCC 1.12801</strain>
    </source>
</reference>
<evidence type="ECO:0000259" key="9">
    <source>
        <dbReference type="PROSITE" id="PS50109"/>
    </source>
</evidence>
<dbReference type="CDD" id="cd17574">
    <property type="entry name" value="REC_OmpR"/>
    <property type="match status" value="1"/>
</dbReference>
<dbReference type="PROSITE" id="PS50109">
    <property type="entry name" value="HIS_KIN"/>
    <property type="match status" value="1"/>
</dbReference>
<dbReference type="InterPro" id="IPR011006">
    <property type="entry name" value="CheY-like_superfamily"/>
</dbReference>
<dbReference type="CDD" id="cd00075">
    <property type="entry name" value="HATPase"/>
    <property type="match status" value="1"/>
</dbReference>
<evidence type="ECO:0000256" key="1">
    <source>
        <dbReference type="ARBA" id="ARBA00000085"/>
    </source>
</evidence>
<sequence>MVFRYSLLVCIAFFQISVAKGQEIVEITPYTGEQGASHRAISSILKDDDGFMWFGTWNGINRFDGNTFKTFDSFTPEKGVFPANRRVVDIADSRDKSHILWVVTYDKQAYWFNKETETFYSLSSEINRILGENFGITKIYHVDKGAVWLATEDEGVIVCNFENNNPEVYHLSQKALPGSAIPSDEVHIVQLDQRGKAWIGTGRGLYTAVRSNGQWTIRNKTASRQEDAVTIAAQGAWGRAFVAGANSIQLYQHGSDHVQELVLPGSHINALLFSQYGTSLYVTCENGDLFSIDLSNGKCNRLLRHETSLLALFEDSKGNLWIDRGFGVLYLQRNSSKTTVFKPKYPERNMVVPFFCFEDINNRIWINMRAGGFGYYDAESNTVKFSTEQMASHRLDLPQYNSHFFYDNAGTIWFTSEERGLVKLVFPNTKFTHHHLARKDNRFLDDEVRSIVNDSKGRLWTGTKNGNIYIRDASGRFAAALSDRKLVESGGVYSLLEDAEGTIWIGTKSAGLFAARVDGNGYRLEHFSARNKALAALQIYSMVIDRQQNIWIGTFDNGLFKLEQAFGEVKVKKVNWKNLPSGYRSFSRIRHMMLDQEDNLWVASTEGLVVQSSAGVCRYFYDNPPDGVIFGDNDIQHIFSDLDGRIYLCTSGAGLTKFEGKPFGKFKFTNYGVRQGLQNGYITSGIADDSGVLWLATEGGLVNYDSKIDRFFNLESSAGLRGVAFSEKVVSGSPTKDIFWGTRSGVLQFKSKDLIAKREAPNVVLTKLLINSEERRVEEAQERRDIQYLDQLRLAHHENNLSIDFALTDYQSAPHYFSYRLLGLDTLWQQNGSLNRATFTNLKPGTYTFEIRADDNFYATMPFRRLVIIVASPWWASWWAYALYLALAIGLCFFIRHAVKSIWLLKQKVALQKKLGELKMQFFTNVSHELRTPLTLILSPAERLAKNPALDHDQRQYVELITKNAQRMQHYVDQLLSLRQVQEGKYRLNKAPVSIHGMLAQVVDAFKMMAREKAVDLQLELPEREFVLYVDKDSLEIILYNLLSNAIKYTIDKSTVKLCVQVKDSEQTLEIAVADEGPGVPEGELKTIFELFYTGSSDRYAGKKSGIGLHFVKELIALHGGTVRARNITNGGLEVRFALPLEKAGADVGFDNFSVSKRAVLLDRPILHLGRSSSDAPETKPLVLLVEDNKDLQAYLESELCRHYRVAKAENGSEALEIAAEELPELVVSDLMMPIMDGAALLKTLRADDRTSHIPLILLTAKHDMDTQIASLDQGADLYITKPFHLEFLLVSINNLLRSRQQLFDRMVKRRDFLISHDQATITDHDRQFLKQVIALVEEKMLDPDLNIDSLADAMNLGRNTFYKKFKSLTNLAPVEFVRDMRLEKSKILLDQGMANISEVAYSVGFNNPKYFSTCFKEKFAVSPKNYLLQHRQH</sequence>
<keyword evidence="4" id="KW-0805">Transcription regulation</keyword>
<keyword evidence="5" id="KW-0238">DNA-binding</keyword>
<evidence type="ECO:0000256" key="3">
    <source>
        <dbReference type="ARBA" id="ARBA00022553"/>
    </source>
</evidence>
<dbReference type="Gene3D" id="2.130.10.10">
    <property type="entry name" value="YVTN repeat-like/Quinoprotein amine dehydrogenase"/>
    <property type="match status" value="3"/>
</dbReference>
<dbReference type="InterPro" id="IPR003661">
    <property type="entry name" value="HisK_dim/P_dom"/>
</dbReference>
<dbReference type="Pfam" id="PF00072">
    <property type="entry name" value="Response_reg"/>
    <property type="match status" value="1"/>
</dbReference>
<feature type="domain" description="Response regulatory" evidence="10">
    <location>
        <begin position="1182"/>
        <end position="1297"/>
    </location>
</feature>
<evidence type="ECO:0000259" key="8">
    <source>
        <dbReference type="PROSITE" id="PS01124"/>
    </source>
</evidence>
<dbReference type="Pfam" id="PF02518">
    <property type="entry name" value="HATPase_c"/>
    <property type="match status" value="1"/>
</dbReference>
<evidence type="ECO:0000256" key="2">
    <source>
        <dbReference type="ARBA" id="ARBA00012438"/>
    </source>
</evidence>
<dbReference type="PRINTS" id="PR00344">
    <property type="entry name" value="BCTRLSENSOR"/>
</dbReference>
<keyword evidence="6" id="KW-0804">Transcription</keyword>
<feature type="domain" description="Histidine kinase" evidence="9">
    <location>
        <begin position="925"/>
        <end position="1143"/>
    </location>
</feature>
<proteinExistence type="predicted"/>
<dbReference type="Gene3D" id="1.10.10.60">
    <property type="entry name" value="Homeodomain-like"/>
    <property type="match status" value="2"/>
</dbReference>
<dbReference type="InterPro" id="IPR011110">
    <property type="entry name" value="Reg_prop"/>
</dbReference>
<dbReference type="InterPro" id="IPR005467">
    <property type="entry name" value="His_kinase_dom"/>
</dbReference>
<accession>A0A4R7DAM9</accession>
<dbReference type="SUPFAM" id="SSF47384">
    <property type="entry name" value="Homodimeric domain of signal transducing histidine kinase"/>
    <property type="match status" value="1"/>
</dbReference>
<dbReference type="Pfam" id="PF12833">
    <property type="entry name" value="HTH_18"/>
    <property type="match status" value="1"/>
</dbReference>
<dbReference type="InterPro" id="IPR018062">
    <property type="entry name" value="HTH_AraC-typ_CS"/>
</dbReference>